<comment type="subcellular location">
    <subcellularLocation>
        <location evidence="1">Cell envelope</location>
    </subcellularLocation>
</comment>
<keyword evidence="3" id="KW-0813">Transport</keyword>
<dbReference type="Gene3D" id="3.40.190.10">
    <property type="entry name" value="Periplasmic binding protein-like II"/>
    <property type="match status" value="2"/>
</dbReference>
<dbReference type="PANTHER" id="PTHR43649">
    <property type="entry name" value="ARABINOSE-BINDING PROTEIN-RELATED"/>
    <property type="match status" value="1"/>
</dbReference>
<dbReference type="OrthoDB" id="9780991at2"/>
<sequence>MRLRIAAVAAIAALSLSACAGGGTPAASSSSGAPSGHELAVPTTPVTITFEEAMTIGTLKPAMDKLVADFQAKYPNITVKLQGDPDYATMYTKEKAEVQAGNAPTIGQVYESWASYFQSGGAISPISELAGTDTPPQVADFYKGIQKDLALGDGKNWMWPFNKSVLILFYNADMLKAAGQSEPKTWDDYAATMKAVSTNGVTGSTIDPGSAAGAAFGTQWFEILDKANGGALYDADGTPHLNDDGAVKAMTYLKSLKDAGALATGKNYPGETALGALKGAFDISSAAGYGFEKKTVGDKLTLGISALPSGAKGGVNELTGTNMVVFKNATADQKAAAWAFMKFITSPEEQAGWAATSGYLPVTPKALPQMQDFIAKNPYETAAVSQLDTAFALPPYNWIFKCQGYEATAIQDVLDNGAAPADALKTAQNACATAKTQG</sequence>
<dbReference type="SUPFAM" id="SSF53850">
    <property type="entry name" value="Periplasmic binding protein-like II"/>
    <property type="match status" value="1"/>
</dbReference>
<name>A0A2V4P0Q8_9ACTN</name>
<protein>
    <recommendedName>
        <fullName evidence="8">ABC transporter substrate-binding protein</fullName>
    </recommendedName>
</protein>
<proteinExistence type="inferred from homology"/>
<comment type="similarity">
    <text evidence="2">Belongs to the bacterial solute-binding protein 1 family.</text>
</comment>
<dbReference type="Pfam" id="PF13416">
    <property type="entry name" value="SBP_bac_8"/>
    <property type="match status" value="1"/>
</dbReference>
<dbReference type="PROSITE" id="PS51257">
    <property type="entry name" value="PROKAR_LIPOPROTEIN"/>
    <property type="match status" value="1"/>
</dbReference>
<evidence type="ECO:0008006" key="8">
    <source>
        <dbReference type="Google" id="ProtNLM"/>
    </source>
</evidence>
<evidence type="ECO:0000256" key="1">
    <source>
        <dbReference type="ARBA" id="ARBA00004196"/>
    </source>
</evidence>
<dbReference type="EMBL" id="PYBW01000095">
    <property type="protein sequence ID" value="PYC74480.1"/>
    <property type="molecule type" value="Genomic_DNA"/>
</dbReference>
<comment type="caution">
    <text evidence="6">The sequence shown here is derived from an EMBL/GenBank/DDBJ whole genome shotgun (WGS) entry which is preliminary data.</text>
</comment>
<gene>
    <name evidence="6" type="ORF">C7C46_24000</name>
</gene>
<evidence type="ECO:0000256" key="3">
    <source>
        <dbReference type="ARBA" id="ARBA00022448"/>
    </source>
</evidence>
<dbReference type="PANTHER" id="PTHR43649:SF31">
    <property type="entry name" value="SN-GLYCEROL-3-PHOSPHATE-BINDING PERIPLASMIC PROTEIN UGPB"/>
    <property type="match status" value="1"/>
</dbReference>
<keyword evidence="7" id="KW-1185">Reference proteome</keyword>
<dbReference type="InterPro" id="IPR050490">
    <property type="entry name" value="Bact_solute-bd_prot1"/>
</dbReference>
<dbReference type="Proteomes" id="UP000248039">
    <property type="component" value="Unassembled WGS sequence"/>
</dbReference>
<evidence type="ECO:0000313" key="6">
    <source>
        <dbReference type="EMBL" id="PYC74480.1"/>
    </source>
</evidence>
<evidence type="ECO:0000256" key="4">
    <source>
        <dbReference type="ARBA" id="ARBA00022729"/>
    </source>
</evidence>
<dbReference type="RefSeq" id="WP_110671987.1">
    <property type="nucleotide sequence ID" value="NZ_PYBW01000095.1"/>
</dbReference>
<reference evidence="6 7" key="1">
    <citation type="submission" date="2018-03" db="EMBL/GenBank/DDBJ databases">
        <title>Bioinformatic expansion and discovery of thiopeptide antibiotics.</title>
        <authorList>
            <person name="Schwalen C.J."/>
            <person name="Hudson G.A."/>
            <person name="Mitchell D.A."/>
        </authorList>
    </citation>
    <scope>NUCLEOTIDE SEQUENCE [LARGE SCALE GENOMIC DNA]</scope>
    <source>
        <strain evidence="6 7">ATCC 21389</strain>
    </source>
</reference>
<organism evidence="6 7">
    <name type="scientific">Streptomyces tateyamensis</name>
    <dbReference type="NCBI Taxonomy" id="565073"/>
    <lineage>
        <taxon>Bacteria</taxon>
        <taxon>Bacillati</taxon>
        <taxon>Actinomycetota</taxon>
        <taxon>Actinomycetes</taxon>
        <taxon>Kitasatosporales</taxon>
        <taxon>Streptomycetaceae</taxon>
        <taxon>Streptomyces</taxon>
    </lineage>
</organism>
<dbReference type="CDD" id="cd14748">
    <property type="entry name" value="PBP2_UgpB"/>
    <property type="match status" value="1"/>
</dbReference>
<accession>A0A2V4P0Q8</accession>
<feature type="signal peptide" evidence="5">
    <location>
        <begin position="1"/>
        <end position="20"/>
    </location>
</feature>
<evidence type="ECO:0000256" key="5">
    <source>
        <dbReference type="SAM" id="SignalP"/>
    </source>
</evidence>
<evidence type="ECO:0000313" key="7">
    <source>
        <dbReference type="Proteomes" id="UP000248039"/>
    </source>
</evidence>
<keyword evidence="4 5" id="KW-0732">Signal</keyword>
<dbReference type="InterPro" id="IPR006059">
    <property type="entry name" value="SBP"/>
</dbReference>
<dbReference type="AlphaFoldDB" id="A0A2V4P0Q8"/>
<dbReference type="GO" id="GO:0030313">
    <property type="term" value="C:cell envelope"/>
    <property type="evidence" value="ECO:0007669"/>
    <property type="project" value="UniProtKB-SubCell"/>
</dbReference>
<evidence type="ECO:0000256" key="2">
    <source>
        <dbReference type="ARBA" id="ARBA00008520"/>
    </source>
</evidence>
<feature type="chain" id="PRO_5039362666" description="ABC transporter substrate-binding protein" evidence="5">
    <location>
        <begin position="21"/>
        <end position="438"/>
    </location>
</feature>